<dbReference type="InterPro" id="IPR018101">
    <property type="entry name" value="Transl_elong_Ts_CS"/>
</dbReference>
<evidence type="ECO:0000256" key="3">
    <source>
        <dbReference type="ARBA" id="ARBA00022768"/>
    </source>
</evidence>
<name>A0A1S1Z2B8_FLAPC</name>
<dbReference type="Gene3D" id="1.10.286.20">
    <property type="match status" value="1"/>
</dbReference>
<gene>
    <name evidence="5" type="primary">tsf</name>
    <name evidence="7" type="ORF">NH26_14215</name>
</gene>
<dbReference type="OrthoDB" id="9808348at2"/>
<dbReference type="PANTHER" id="PTHR11741:SF0">
    <property type="entry name" value="ELONGATION FACTOR TS, MITOCHONDRIAL"/>
    <property type="match status" value="1"/>
</dbReference>
<dbReference type="NCBIfam" id="TIGR00116">
    <property type="entry name" value="tsf"/>
    <property type="match status" value="1"/>
</dbReference>
<protein>
    <recommendedName>
        <fullName evidence="2 5">Elongation factor Ts</fullName>
        <shortName evidence="5">EF-Ts</shortName>
    </recommendedName>
</protein>
<dbReference type="PANTHER" id="PTHR11741">
    <property type="entry name" value="ELONGATION FACTOR TS"/>
    <property type="match status" value="1"/>
</dbReference>
<dbReference type="FunFam" id="1.10.8.10:FF:000001">
    <property type="entry name" value="Elongation factor Ts"/>
    <property type="match status" value="1"/>
</dbReference>
<accession>A0A1S1Z2B8</accession>
<keyword evidence="8" id="KW-1185">Reference proteome</keyword>
<evidence type="ECO:0000256" key="4">
    <source>
        <dbReference type="ARBA" id="ARBA00022917"/>
    </source>
</evidence>
<dbReference type="SUPFAM" id="SSF46934">
    <property type="entry name" value="UBA-like"/>
    <property type="match status" value="1"/>
</dbReference>
<dbReference type="STRING" id="915059.NH26_14215"/>
<comment type="subcellular location">
    <subcellularLocation>
        <location evidence="5">Cytoplasm</location>
    </subcellularLocation>
</comment>
<dbReference type="FunFam" id="1.10.286.20:FF:000001">
    <property type="entry name" value="Elongation factor Ts"/>
    <property type="match status" value="1"/>
</dbReference>
<dbReference type="RefSeq" id="WP_044228537.1">
    <property type="nucleotide sequence ID" value="NZ_JRYR02000001.1"/>
</dbReference>
<dbReference type="Pfam" id="PF00889">
    <property type="entry name" value="EF_TS"/>
    <property type="match status" value="1"/>
</dbReference>
<dbReference type="InterPro" id="IPR009060">
    <property type="entry name" value="UBA-like_sf"/>
</dbReference>
<comment type="caution">
    <text evidence="7">The sequence shown here is derived from an EMBL/GenBank/DDBJ whole genome shotgun (WGS) entry which is preliminary data.</text>
</comment>
<evidence type="ECO:0000256" key="5">
    <source>
        <dbReference type="HAMAP-Rule" id="MF_00050"/>
    </source>
</evidence>
<feature type="domain" description="Translation elongation factor EFTs/EF1B dimerisation" evidence="6">
    <location>
        <begin position="74"/>
        <end position="275"/>
    </location>
</feature>
<sequence>MAITAQDVKKLRTMTGAGMMDCKKALSEAEGDLEKAVEILRKKGQKLAAKRADRETTEGQVFVWSSDDNSKSVALAFACETEPVSVNEEFIALGQSLLDAAVAADAKTAEEVLALTVNGEAATELITALTAKMGEKMEISGYANVDGAAVAAYKHGSSIAVLIELSEAADEAVLEAGRNVGMQVAAMRPLALSADDVDPAVIAKEKEIGVERARQEGKPDHILERIAEGYVKKFLKENTLLEQAYVKEPSQSVKAYVGSVKSGMVVKSFNRVSTGK</sequence>
<evidence type="ECO:0000313" key="8">
    <source>
        <dbReference type="Proteomes" id="UP000179797"/>
    </source>
</evidence>
<dbReference type="GO" id="GO:0003746">
    <property type="term" value="F:translation elongation factor activity"/>
    <property type="evidence" value="ECO:0007669"/>
    <property type="project" value="UniProtKB-UniRule"/>
</dbReference>
<dbReference type="PROSITE" id="PS01126">
    <property type="entry name" value="EF_TS_1"/>
    <property type="match status" value="1"/>
</dbReference>
<dbReference type="HAMAP" id="MF_00050">
    <property type="entry name" value="EF_Ts"/>
    <property type="match status" value="1"/>
</dbReference>
<evidence type="ECO:0000256" key="2">
    <source>
        <dbReference type="ARBA" id="ARBA00016956"/>
    </source>
</evidence>
<keyword evidence="5" id="KW-0963">Cytoplasm</keyword>
<dbReference type="Proteomes" id="UP000179797">
    <property type="component" value="Unassembled WGS sequence"/>
</dbReference>
<dbReference type="SUPFAM" id="SSF54713">
    <property type="entry name" value="Elongation factor Ts (EF-Ts), dimerisation domain"/>
    <property type="match status" value="2"/>
</dbReference>
<dbReference type="InterPro" id="IPR036402">
    <property type="entry name" value="EF-Ts_dimer_sf"/>
</dbReference>
<comment type="function">
    <text evidence="5">Associates with the EF-Tu.GDP complex and induces the exchange of GDP to GTP. It remains bound to the aminoacyl-tRNA.EF-Tu.GTP complex up to the GTP hydrolysis stage on the ribosome.</text>
</comment>
<proteinExistence type="inferred from homology"/>
<keyword evidence="4 5" id="KW-0648">Protein biosynthesis</keyword>
<evidence type="ECO:0000259" key="6">
    <source>
        <dbReference type="Pfam" id="PF00889"/>
    </source>
</evidence>
<organism evidence="7 8">
    <name type="scientific">Flammeovirga pacifica</name>
    <dbReference type="NCBI Taxonomy" id="915059"/>
    <lineage>
        <taxon>Bacteria</taxon>
        <taxon>Pseudomonadati</taxon>
        <taxon>Bacteroidota</taxon>
        <taxon>Cytophagia</taxon>
        <taxon>Cytophagales</taxon>
        <taxon>Flammeovirgaceae</taxon>
        <taxon>Flammeovirga</taxon>
    </lineage>
</organism>
<dbReference type="AlphaFoldDB" id="A0A1S1Z2B8"/>
<dbReference type="GO" id="GO:0005737">
    <property type="term" value="C:cytoplasm"/>
    <property type="evidence" value="ECO:0007669"/>
    <property type="project" value="UniProtKB-SubCell"/>
</dbReference>
<dbReference type="InterPro" id="IPR014039">
    <property type="entry name" value="Transl_elong_EFTs/EF1B_dimer"/>
</dbReference>
<comment type="similarity">
    <text evidence="1 5">Belongs to the EF-Ts family.</text>
</comment>
<dbReference type="InterPro" id="IPR001816">
    <property type="entry name" value="Transl_elong_EFTs/EF1B"/>
</dbReference>
<dbReference type="CDD" id="cd14275">
    <property type="entry name" value="UBA_EF-Ts"/>
    <property type="match status" value="1"/>
</dbReference>
<dbReference type="EMBL" id="JRYR02000001">
    <property type="protein sequence ID" value="OHX67414.1"/>
    <property type="molecule type" value="Genomic_DNA"/>
</dbReference>
<keyword evidence="3 5" id="KW-0251">Elongation factor</keyword>
<evidence type="ECO:0000313" key="7">
    <source>
        <dbReference type="EMBL" id="OHX67414.1"/>
    </source>
</evidence>
<reference evidence="7 8" key="1">
    <citation type="journal article" date="2012" name="Int. J. Syst. Evol. Microbiol.">
        <title>Flammeovirga pacifica sp. nov., isolated from deep-sea sediment.</title>
        <authorList>
            <person name="Xu H."/>
            <person name="Fu Y."/>
            <person name="Yang N."/>
            <person name="Ding Z."/>
            <person name="Lai Q."/>
            <person name="Zeng R."/>
        </authorList>
    </citation>
    <scope>NUCLEOTIDE SEQUENCE [LARGE SCALE GENOMIC DNA]</scope>
    <source>
        <strain evidence="8">DSM 24597 / LMG 26175 / WPAGA1</strain>
    </source>
</reference>
<comment type="caution">
    <text evidence="5">Lacks conserved residue(s) required for the propagation of feature annotation.</text>
</comment>
<dbReference type="Gene3D" id="3.30.479.20">
    <property type="entry name" value="Elongation factor Ts, dimerisation domain"/>
    <property type="match status" value="2"/>
</dbReference>
<dbReference type="Gene3D" id="1.10.8.10">
    <property type="entry name" value="DNA helicase RuvA subunit, C-terminal domain"/>
    <property type="match status" value="1"/>
</dbReference>
<evidence type="ECO:0000256" key="1">
    <source>
        <dbReference type="ARBA" id="ARBA00005532"/>
    </source>
</evidence>